<dbReference type="KEGG" id="naci:NUH88_13305"/>
<gene>
    <name evidence="5" type="ORF">NUH88_13305</name>
</gene>
<keyword evidence="4" id="KW-0802">TPR repeat</keyword>
<keyword evidence="2" id="KW-0328">Glycosyltransferase</keyword>
<accession>A0A9J7AMK3</accession>
<evidence type="ECO:0000313" key="5">
    <source>
        <dbReference type="EMBL" id="UUX48390.1"/>
    </source>
</evidence>
<organism evidence="5 6">
    <name type="scientific">Nisaea acidiphila</name>
    <dbReference type="NCBI Taxonomy" id="1862145"/>
    <lineage>
        <taxon>Bacteria</taxon>
        <taxon>Pseudomonadati</taxon>
        <taxon>Pseudomonadota</taxon>
        <taxon>Alphaproteobacteria</taxon>
        <taxon>Rhodospirillales</taxon>
        <taxon>Thalassobaculaceae</taxon>
        <taxon>Nisaea</taxon>
    </lineage>
</organism>
<dbReference type="SMART" id="SM00028">
    <property type="entry name" value="TPR"/>
    <property type="match status" value="4"/>
</dbReference>
<dbReference type="PROSITE" id="PS50005">
    <property type="entry name" value="TPR"/>
    <property type="match status" value="1"/>
</dbReference>
<reference evidence="5" key="1">
    <citation type="submission" date="2022-08" db="EMBL/GenBank/DDBJ databases">
        <title>Nisaea acidiphila sp. nov., isolated from a marine algal debris and emended description of the genus Nisaea Urios et al. 2008.</title>
        <authorList>
            <person name="Kwon K."/>
        </authorList>
    </citation>
    <scope>NUCLEOTIDE SEQUENCE</scope>
    <source>
        <strain evidence="5">MEBiC11861</strain>
    </source>
</reference>
<evidence type="ECO:0000256" key="1">
    <source>
        <dbReference type="ARBA" id="ARBA00004922"/>
    </source>
</evidence>
<dbReference type="Gene3D" id="1.25.40.10">
    <property type="entry name" value="Tetratricopeptide repeat domain"/>
    <property type="match status" value="1"/>
</dbReference>
<feature type="repeat" description="TPR" evidence="4">
    <location>
        <begin position="407"/>
        <end position="440"/>
    </location>
</feature>
<evidence type="ECO:0000256" key="3">
    <source>
        <dbReference type="ARBA" id="ARBA00022679"/>
    </source>
</evidence>
<evidence type="ECO:0000256" key="4">
    <source>
        <dbReference type="PROSITE-ProRule" id="PRU00339"/>
    </source>
</evidence>
<dbReference type="EMBL" id="CP102480">
    <property type="protein sequence ID" value="UUX48390.1"/>
    <property type="molecule type" value="Genomic_DNA"/>
</dbReference>
<evidence type="ECO:0000313" key="6">
    <source>
        <dbReference type="Proteomes" id="UP001060336"/>
    </source>
</evidence>
<evidence type="ECO:0000256" key="2">
    <source>
        <dbReference type="ARBA" id="ARBA00022676"/>
    </source>
</evidence>
<dbReference type="AlphaFoldDB" id="A0A9J7AMK3"/>
<dbReference type="PANTHER" id="PTHR44835">
    <property type="entry name" value="UDP-N-ACETYLGLUCOSAMINE--PEPTIDE N-ACETYLGLUCOSAMINYLTRANSFERASE SPINDLY-RELATED"/>
    <property type="match status" value="1"/>
</dbReference>
<dbReference type="SUPFAM" id="SSF48452">
    <property type="entry name" value="TPR-like"/>
    <property type="match status" value="1"/>
</dbReference>
<keyword evidence="3" id="KW-0808">Transferase</keyword>
<protein>
    <submittedName>
        <fullName evidence="5">Tetratricopeptide repeat protein</fullName>
    </submittedName>
</protein>
<dbReference type="Proteomes" id="UP001060336">
    <property type="component" value="Chromosome"/>
</dbReference>
<dbReference type="InterPro" id="IPR011990">
    <property type="entry name" value="TPR-like_helical_dom_sf"/>
</dbReference>
<dbReference type="GO" id="GO:0016757">
    <property type="term" value="F:glycosyltransferase activity"/>
    <property type="evidence" value="ECO:0007669"/>
    <property type="project" value="UniProtKB-KW"/>
</dbReference>
<dbReference type="InterPro" id="IPR051939">
    <property type="entry name" value="Glycosyltr_41/O-GlcNAc_trsf"/>
</dbReference>
<comment type="pathway">
    <text evidence="1">Protein modification; protein glycosylation.</text>
</comment>
<dbReference type="SUPFAM" id="SSF53756">
    <property type="entry name" value="UDP-Glycosyltransferase/glycogen phosphorylase"/>
    <property type="match status" value="1"/>
</dbReference>
<sequence length="788" mass="87337">MAVEEVSDASLRASLIAEPADSSNWDQIGQASIREQEVSGAARYFARANAATSETSSVLMRLAMAQELNGELSSAAENYIKCSISFGDDAAKLALYRAVGCFQKLGAHGRIVELAEGKPVDGWHSYQGVHEAIGVAYLSERRSLSALMWLCSAPVDKDSDQGYRSVLDQALAMADGSTVEYADICQLLANTSSTLFKSSFRARKLLLWVSRVVQATDIERLIFECGLVERSGGDCLELVIQLVSQLVGKSAAVKWAKMSQVIDPGNGRSFFYILPEEADLPEDDVLADWMVMWAKAAVVSSRTDPQGVNSAAIILKTGEDTADHLSYLVAAADKYPDSHIIQYNVGAHFNILAQAEIAEPMLKRALLVKPDYAKALSNFSVSHCIMLHDKEAIAAARRALAANPKLTSAFTNLAMAYRGAGDLPAAIAVAQEVLKSDPSDVMARMGLAFNQLAIGAIEHGFENYLSRWGQKNFPSEKRPFPQREWKRHKLAAKEKVVIYMEQGMGDELMFSWFLHYMERLYPGNILVECDNRLIGLFARSFPSIEFYPKTNPPRERLLAPDVGYKVPIGHLPYYFTADLRELIRERWSIATEPVVEGYGWLRTDSEKVSSWRAFFQDLGGDQRLVVGVAWRSSHLARARRAQYVEPEELVASIPDGALAVNLQYVYDSEEIERIERCAAERGIDFITVPGVDLKDDLDEVMCLCDAVDALATPLTSTAFMGGVIGKPTFVFRSSAAGSIWQQLGTPHIPWLPSIRLMFRDARDSWEEPIAAVREHLVEVERRKIGSRR</sequence>
<dbReference type="PANTHER" id="PTHR44835:SF1">
    <property type="entry name" value="PROTEIN O-GLCNAC TRANSFERASE"/>
    <property type="match status" value="1"/>
</dbReference>
<dbReference type="RefSeq" id="WP_257766897.1">
    <property type="nucleotide sequence ID" value="NZ_CP102480.1"/>
</dbReference>
<dbReference type="InterPro" id="IPR019734">
    <property type="entry name" value="TPR_rpt"/>
</dbReference>
<proteinExistence type="predicted"/>
<keyword evidence="6" id="KW-1185">Reference proteome</keyword>
<name>A0A9J7AMK3_9PROT</name>